<dbReference type="Proteomes" id="UP001589748">
    <property type="component" value="Unassembled WGS sequence"/>
</dbReference>
<dbReference type="EMBL" id="JBHMDM010000005">
    <property type="protein sequence ID" value="MFB9377425.1"/>
    <property type="molecule type" value="Genomic_DNA"/>
</dbReference>
<evidence type="ECO:0000256" key="5">
    <source>
        <dbReference type="ARBA" id="ARBA00022989"/>
    </source>
</evidence>
<dbReference type="PANTHER" id="PTHR30193">
    <property type="entry name" value="ABC TRANSPORTER PERMEASE PROTEIN"/>
    <property type="match status" value="1"/>
</dbReference>
<dbReference type="RefSeq" id="WP_380139101.1">
    <property type="nucleotide sequence ID" value="NZ_JBHLUI010000010.1"/>
</dbReference>
<dbReference type="Gene3D" id="1.10.3720.10">
    <property type="entry name" value="MetI-like"/>
    <property type="match status" value="1"/>
</dbReference>
<evidence type="ECO:0000256" key="2">
    <source>
        <dbReference type="ARBA" id="ARBA00022448"/>
    </source>
</evidence>
<evidence type="ECO:0000256" key="6">
    <source>
        <dbReference type="ARBA" id="ARBA00023136"/>
    </source>
</evidence>
<dbReference type="PANTHER" id="PTHR30193:SF37">
    <property type="entry name" value="INNER MEMBRANE ABC TRANSPORTER PERMEASE PROTEIN YCJO"/>
    <property type="match status" value="1"/>
</dbReference>
<dbReference type="PROSITE" id="PS50928">
    <property type="entry name" value="ABC_TM1"/>
    <property type="match status" value="1"/>
</dbReference>
<evidence type="ECO:0000313" key="9">
    <source>
        <dbReference type="EMBL" id="MFB9377425.1"/>
    </source>
</evidence>
<sequence>MSTSTAVAPTGAAAPRRRTGRHHWRRWLGSYALLAPALVLFGVFVLYPLFQAVRISLTNSTGIGIPDFVGLDNYRRMASDPAFWQAARNTVLLAVVSVPTSLAAGFSIALLLRDRLPARGLFRAIFLAPYVISGVVVAMAGRWIFDENVGIVDRTLAGLGVAGPQWQSNPKAAAISIFVMLFWARVGLVVVLYLSALQGIDEDLLEAAELDGASRGQRIRLIVWPLLRPTTFFVTVLMVIEVFQTFDVIRVMTGGGPAGATEILVTYAYGQGFQARREGYGSAIGVVVFVVVLLATVFWWRIQRSAEDES</sequence>
<protein>
    <submittedName>
        <fullName evidence="9">Carbohydrate ABC transporter permease</fullName>
    </submittedName>
</protein>
<feature type="transmembrane region" description="Helical" evidence="7">
    <location>
        <begin position="91"/>
        <end position="112"/>
    </location>
</feature>
<dbReference type="Pfam" id="PF00528">
    <property type="entry name" value="BPD_transp_1"/>
    <property type="match status" value="1"/>
</dbReference>
<evidence type="ECO:0000259" key="8">
    <source>
        <dbReference type="PROSITE" id="PS50928"/>
    </source>
</evidence>
<keyword evidence="3" id="KW-1003">Cell membrane</keyword>
<feature type="transmembrane region" description="Helical" evidence="7">
    <location>
        <begin position="124"/>
        <end position="145"/>
    </location>
</feature>
<dbReference type="CDD" id="cd06261">
    <property type="entry name" value="TM_PBP2"/>
    <property type="match status" value="1"/>
</dbReference>
<evidence type="ECO:0000256" key="3">
    <source>
        <dbReference type="ARBA" id="ARBA00022475"/>
    </source>
</evidence>
<comment type="similarity">
    <text evidence="7">Belongs to the binding-protein-dependent transport system permease family.</text>
</comment>
<evidence type="ECO:0000256" key="7">
    <source>
        <dbReference type="RuleBase" id="RU363032"/>
    </source>
</evidence>
<dbReference type="InterPro" id="IPR051393">
    <property type="entry name" value="ABC_transporter_permease"/>
</dbReference>
<reference evidence="9 10" key="1">
    <citation type="submission" date="2024-09" db="EMBL/GenBank/DDBJ databases">
        <authorList>
            <person name="Sun Q."/>
            <person name="Mori K."/>
        </authorList>
    </citation>
    <scope>NUCLEOTIDE SEQUENCE [LARGE SCALE GENOMIC DNA]</scope>
    <source>
        <strain evidence="9 10">TISTR 1856</strain>
    </source>
</reference>
<evidence type="ECO:0000256" key="4">
    <source>
        <dbReference type="ARBA" id="ARBA00022692"/>
    </source>
</evidence>
<keyword evidence="4 7" id="KW-0812">Transmembrane</keyword>
<accession>A0ABV5LTN4</accession>
<keyword evidence="5 7" id="KW-1133">Transmembrane helix</keyword>
<comment type="caution">
    <text evidence="9">The sequence shown here is derived from an EMBL/GenBank/DDBJ whole genome shotgun (WGS) entry which is preliminary data.</text>
</comment>
<feature type="transmembrane region" description="Helical" evidence="7">
    <location>
        <begin position="221"/>
        <end position="243"/>
    </location>
</feature>
<organism evidence="9 10">
    <name type="scientific">Kineococcus gynurae</name>
    <dbReference type="NCBI Taxonomy" id="452979"/>
    <lineage>
        <taxon>Bacteria</taxon>
        <taxon>Bacillati</taxon>
        <taxon>Actinomycetota</taxon>
        <taxon>Actinomycetes</taxon>
        <taxon>Kineosporiales</taxon>
        <taxon>Kineosporiaceae</taxon>
        <taxon>Kineococcus</taxon>
    </lineage>
</organism>
<feature type="transmembrane region" description="Helical" evidence="7">
    <location>
        <begin position="172"/>
        <end position="194"/>
    </location>
</feature>
<dbReference type="InterPro" id="IPR035906">
    <property type="entry name" value="MetI-like_sf"/>
</dbReference>
<dbReference type="SUPFAM" id="SSF160964">
    <property type="entry name" value="MalF N-terminal region-like"/>
    <property type="match status" value="1"/>
</dbReference>
<evidence type="ECO:0000256" key="1">
    <source>
        <dbReference type="ARBA" id="ARBA00004651"/>
    </source>
</evidence>
<keyword evidence="2 7" id="KW-0813">Transport</keyword>
<keyword evidence="10" id="KW-1185">Reference proteome</keyword>
<name>A0ABV5LTN4_9ACTN</name>
<feature type="transmembrane region" description="Helical" evidence="7">
    <location>
        <begin position="27"/>
        <end position="50"/>
    </location>
</feature>
<proteinExistence type="inferred from homology"/>
<evidence type="ECO:0000313" key="10">
    <source>
        <dbReference type="Proteomes" id="UP001589748"/>
    </source>
</evidence>
<feature type="domain" description="ABC transmembrane type-1" evidence="8">
    <location>
        <begin position="87"/>
        <end position="299"/>
    </location>
</feature>
<dbReference type="InterPro" id="IPR000515">
    <property type="entry name" value="MetI-like"/>
</dbReference>
<gene>
    <name evidence="9" type="ORF">ACFFVI_10630</name>
</gene>
<comment type="subcellular location">
    <subcellularLocation>
        <location evidence="1 7">Cell membrane</location>
        <topology evidence="1 7">Multi-pass membrane protein</topology>
    </subcellularLocation>
</comment>
<feature type="transmembrane region" description="Helical" evidence="7">
    <location>
        <begin position="280"/>
        <end position="300"/>
    </location>
</feature>
<dbReference type="SUPFAM" id="SSF161098">
    <property type="entry name" value="MetI-like"/>
    <property type="match status" value="1"/>
</dbReference>
<keyword evidence="6 7" id="KW-0472">Membrane</keyword>